<dbReference type="PROSITE" id="PS00645">
    <property type="entry name" value="COMPLEX1_51K_2"/>
    <property type="match status" value="1"/>
</dbReference>
<dbReference type="InterPro" id="IPR037225">
    <property type="entry name" value="Nuo51_FMN-bd_sf"/>
</dbReference>
<keyword evidence="2" id="KW-0004">4Fe-4S</keyword>
<dbReference type="GO" id="GO:0010181">
    <property type="term" value="F:FMN binding"/>
    <property type="evidence" value="ECO:0007669"/>
    <property type="project" value="InterPro"/>
</dbReference>
<dbReference type="NCBIfam" id="NF010120">
    <property type="entry name" value="PRK13596.1"/>
    <property type="match status" value="1"/>
</dbReference>
<dbReference type="SMART" id="SM00928">
    <property type="entry name" value="NADH_4Fe-4S"/>
    <property type="match status" value="1"/>
</dbReference>
<dbReference type="InterPro" id="IPR001949">
    <property type="entry name" value="NADH-UbQ_OxRdtase_51kDa_CS"/>
</dbReference>
<dbReference type="Gene3D" id="6.10.250.1450">
    <property type="match status" value="1"/>
</dbReference>
<comment type="similarity">
    <text evidence="1">Belongs to the complex I 51 kDa subunit family.</text>
</comment>
<dbReference type="InterPro" id="IPR036249">
    <property type="entry name" value="Thioredoxin-like_sf"/>
</dbReference>
<evidence type="ECO:0000256" key="1">
    <source>
        <dbReference type="ARBA" id="ARBA00007523"/>
    </source>
</evidence>
<dbReference type="SUPFAM" id="SSF52833">
    <property type="entry name" value="Thioredoxin-like"/>
    <property type="match status" value="1"/>
</dbReference>
<dbReference type="InterPro" id="IPR037207">
    <property type="entry name" value="Nuop51_4Fe4S-bd_sf"/>
</dbReference>
<protein>
    <submittedName>
        <fullName evidence="7">NADH-quinone oxidoreductase subunit NuoF</fullName>
    </submittedName>
</protein>
<evidence type="ECO:0000256" key="3">
    <source>
        <dbReference type="ARBA" id="ARBA00022723"/>
    </source>
</evidence>
<dbReference type="Gene3D" id="3.10.20.600">
    <property type="match status" value="1"/>
</dbReference>
<dbReference type="Pfam" id="PF10589">
    <property type="entry name" value="NADH_4Fe-4S"/>
    <property type="match status" value="1"/>
</dbReference>
<dbReference type="AlphaFoldDB" id="A0A497E2N8"/>
<comment type="caution">
    <text evidence="7">The sequence shown here is derived from an EMBL/GenBank/DDBJ whole genome shotgun (WGS) entry which is preliminary data.</text>
</comment>
<dbReference type="GO" id="GO:0008137">
    <property type="term" value="F:NADH dehydrogenase (ubiquinone) activity"/>
    <property type="evidence" value="ECO:0007669"/>
    <property type="project" value="InterPro"/>
</dbReference>
<dbReference type="SUPFAM" id="SSF140490">
    <property type="entry name" value="Nqo1C-terminal domain-like"/>
    <property type="match status" value="1"/>
</dbReference>
<dbReference type="GO" id="GO:0046872">
    <property type="term" value="F:metal ion binding"/>
    <property type="evidence" value="ECO:0007669"/>
    <property type="project" value="UniProtKB-KW"/>
</dbReference>
<keyword evidence="3" id="KW-0479">Metal-binding</keyword>
<evidence type="ECO:0000259" key="6">
    <source>
        <dbReference type="SMART" id="SM00928"/>
    </source>
</evidence>
<organism evidence="7 8">
    <name type="scientific">Aerophobetes bacterium</name>
    <dbReference type="NCBI Taxonomy" id="2030807"/>
    <lineage>
        <taxon>Bacteria</taxon>
        <taxon>Candidatus Aerophobota</taxon>
    </lineage>
</organism>
<dbReference type="GO" id="GO:0051539">
    <property type="term" value="F:4 iron, 4 sulfur cluster binding"/>
    <property type="evidence" value="ECO:0007669"/>
    <property type="project" value="UniProtKB-KW"/>
</dbReference>
<dbReference type="PANTHER" id="PTHR43578:SF3">
    <property type="entry name" value="NADH-QUINONE OXIDOREDUCTASE SUBUNIT F"/>
    <property type="match status" value="1"/>
</dbReference>
<dbReference type="Pfam" id="PF01512">
    <property type="entry name" value="Complex1_51K"/>
    <property type="match status" value="1"/>
</dbReference>
<reference evidence="7 8" key="1">
    <citation type="submission" date="2018-06" db="EMBL/GenBank/DDBJ databases">
        <title>Extensive metabolic versatility and redundancy in microbially diverse, dynamic hydrothermal sediments.</title>
        <authorList>
            <person name="Dombrowski N."/>
            <person name="Teske A."/>
            <person name="Baker B.J."/>
        </authorList>
    </citation>
    <scope>NUCLEOTIDE SEQUENCE [LARGE SCALE GENOMIC DNA]</scope>
    <source>
        <strain evidence="7">B47_G16</strain>
    </source>
</reference>
<accession>A0A497E2N8</accession>
<dbReference type="InterPro" id="IPR011538">
    <property type="entry name" value="Nuo51_FMN-bd"/>
</dbReference>
<dbReference type="CDD" id="cd02980">
    <property type="entry name" value="TRX_Fd_family"/>
    <property type="match status" value="1"/>
</dbReference>
<feature type="domain" description="NADH-ubiquinone oxidoreductase 51kDa subunit iron-sulphur binding" evidence="6">
    <location>
        <begin position="440"/>
        <end position="485"/>
    </location>
</feature>
<dbReference type="Gene3D" id="1.20.1440.230">
    <property type="entry name" value="NADH-ubiquinone oxidoreductase 51kDa subunit, iron-sulphur binding domain"/>
    <property type="match status" value="1"/>
</dbReference>
<evidence type="ECO:0000256" key="2">
    <source>
        <dbReference type="ARBA" id="ARBA00022485"/>
    </source>
</evidence>
<dbReference type="InterPro" id="IPR019575">
    <property type="entry name" value="Nuop51_4Fe4S-bd"/>
</dbReference>
<dbReference type="PROSITE" id="PS00644">
    <property type="entry name" value="COMPLEX1_51K_1"/>
    <property type="match status" value="1"/>
</dbReference>
<keyword evidence="5" id="KW-0411">Iron-sulfur</keyword>
<proteinExistence type="inferred from homology"/>
<dbReference type="Proteomes" id="UP000279422">
    <property type="component" value="Unassembled WGS sequence"/>
</dbReference>
<gene>
    <name evidence="7" type="ORF">DRJ00_06805</name>
</gene>
<evidence type="ECO:0000256" key="5">
    <source>
        <dbReference type="ARBA" id="ARBA00023014"/>
    </source>
</evidence>
<keyword evidence="4" id="KW-0408">Iron</keyword>
<dbReference type="SUPFAM" id="SSF142984">
    <property type="entry name" value="Nqo1 middle domain-like"/>
    <property type="match status" value="1"/>
</dbReference>
<dbReference type="SUPFAM" id="SSF142019">
    <property type="entry name" value="Nqo1 FMN-binding domain-like"/>
    <property type="match status" value="1"/>
</dbReference>
<name>A0A497E2N8_UNCAE</name>
<evidence type="ECO:0000313" key="7">
    <source>
        <dbReference type="EMBL" id="RLE08161.1"/>
    </source>
</evidence>
<evidence type="ECO:0000313" key="8">
    <source>
        <dbReference type="Proteomes" id="UP000279422"/>
    </source>
</evidence>
<dbReference type="Gene3D" id="3.40.30.10">
    <property type="entry name" value="Glutaredoxin"/>
    <property type="match status" value="1"/>
</dbReference>
<dbReference type="Gene3D" id="3.40.50.11540">
    <property type="entry name" value="NADH-ubiquinone oxidoreductase 51kDa subunit"/>
    <property type="match status" value="1"/>
</dbReference>
<dbReference type="FunFam" id="3.40.50.11540:FF:000001">
    <property type="entry name" value="NADH dehydrogenase [ubiquinone] flavoprotein 1, mitochondrial"/>
    <property type="match status" value="1"/>
</dbReference>
<evidence type="ECO:0000256" key="4">
    <source>
        <dbReference type="ARBA" id="ARBA00023004"/>
    </source>
</evidence>
<dbReference type="PANTHER" id="PTHR43578">
    <property type="entry name" value="NADH-QUINONE OXIDOREDUCTASE SUBUNIT F"/>
    <property type="match status" value="1"/>
</dbReference>
<sequence length="541" mass="59867">MRLYRSHVLVGMDTFTLLAGARKVKEHLIRQIEKRGLSDEIKVLETGSLGITNRGVVLLIYPEGCYYVNVKPEDVPEIVEEHLLKGRTVQRLLFKGELERKAVALPESPLDVRRQSRVVLQNCGVIDPENIDEYIGRGGYEALERALFQMKPQEVIEQVKRSGLVGRGGAGFPTGLKWEISAKVASEEKYIICNADEGEPGTFKDRVIMEGDPHRVIEGMLLAGYAVGANKGFIYIRGEYALSIQRMEKAIKQAYEYNLLGSNILETNFSFDLEMRKGAGAYVCGEETALIESLEGKRGEPRNKPPYPGTCGLWGKPTVVNNVETLANIPSIIVKGADWFRSLGTKETPGTKLYTILGHVVNQGVIEVETGITLRKIIFDYGGGMKNGREFKAALVGGAAGCFLGKDMLDVKMDYTTLKSYKAVLGSGAVLVMDTSTCIVDMLRCILDFFKRESCGKCVPCRMGTDRLYRLIVDISSGKGTKDHPKLMLELAQMMNKASFCPLGQSVLLPLSSAFKYFEDEVMEHILDKRCPAGVCKMGEK</sequence>
<dbReference type="EMBL" id="QMPZ01000114">
    <property type="protein sequence ID" value="RLE08161.1"/>
    <property type="molecule type" value="Genomic_DNA"/>
</dbReference>